<comment type="caution">
    <text evidence="3">The sequence shown here is derived from an EMBL/GenBank/DDBJ whole genome shotgun (WGS) entry which is preliminary data.</text>
</comment>
<dbReference type="CDD" id="cd00093">
    <property type="entry name" value="HTH_XRE"/>
    <property type="match status" value="1"/>
</dbReference>
<dbReference type="GO" id="GO:0003677">
    <property type="term" value="F:DNA binding"/>
    <property type="evidence" value="ECO:0007669"/>
    <property type="project" value="InterPro"/>
</dbReference>
<evidence type="ECO:0000259" key="2">
    <source>
        <dbReference type="PROSITE" id="PS50943"/>
    </source>
</evidence>
<dbReference type="InterPro" id="IPR001387">
    <property type="entry name" value="Cro/C1-type_HTH"/>
</dbReference>
<dbReference type="RefSeq" id="WP_301202684.1">
    <property type="nucleotide sequence ID" value="NZ_JAPDPI010000106.1"/>
</dbReference>
<dbReference type="Gene3D" id="1.10.260.40">
    <property type="entry name" value="lambda repressor-like DNA-binding domains"/>
    <property type="match status" value="1"/>
</dbReference>
<accession>A0AAE3MHZ1</accession>
<feature type="domain" description="HTH cro/C1-type" evidence="2">
    <location>
        <begin position="10"/>
        <end position="62"/>
    </location>
</feature>
<dbReference type="InterPro" id="IPR010982">
    <property type="entry name" value="Lambda_DNA-bd_dom_sf"/>
</dbReference>
<dbReference type="Proteomes" id="UP001207408">
    <property type="component" value="Unassembled WGS sequence"/>
</dbReference>
<organism evidence="3 4">
    <name type="scientific">Plebeiibacterium marinum</name>
    <dbReference type="NCBI Taxonomy" id="2992111"/>
    <lineage>
        <taxon>Bacteria</taxon>
        <taxon>Pseudomonadati</taxon>
        <taxon>Bacteroidota</taxon>
        <taxon>Bacteroidia</taxon>
        <taxon>Marinilabiliales</taxon>
        <taxon>Marinilabiliaceae</taxon>
        <taxon>Plebeiibacterium</taxon>
    </lineage>
</organism>
<reference evidence="3" key="1">
    <citation type="submission" date="2022-10" db="EMBL/GenBank/DDBJ databases">
        <authorList>
            <person name="Yu W.X."/>
        </authorList>
    </citation>
    <scope>NUCLEOTIDE SEQUENCE</scope>
    <source>
        <strain evidence="3">D04</strain>
    </source>
</reference>
<keyword evidence="1" id="KW-0812">Transmembrane</keyword>
<evidence type="ECO:0000256" key="1">
    <source>
        <dbReference type="SAM" id="Phobius"/>
    </source>
</evidence>
<proteinExistence type="predicted"/>
<name>A0AAE3MHZ1_9BACT</name>
<evidence type="ECO:0000313" key="4">
    <source>
        <dbReference type="Proteomes" id="UP001207408"/>
    </source>
</evidence>
<keyword evidence="1" id="KW-1133">Transmembrane helix</keyword>
<evidence type="ECO:0000313" key="3">
    <source>
        <dbReference type="EMBL" id="MCW3808121.1"/>
    </source>
</evidence>
<gene>
    <name evidence="3" type="ORF">OM074_21050</name>
</gene>
<keyword evidence="1" id="KW-0472">Membrane</keyword>
<keyword evidence="4" id="KW-1185">Reference proteome</keyword>
<dbReference type="Pfam" id="PF01381">
    <property type="entry name" value="HTH_3"/>
    <property type="match status" value="1"/>
</dbReference>
<protein>
    <submittedName>
        <fullName evidence="3">Helix-turn-helix domain-containing protein</fullName>
    </submittedName>
</protein>
<dbReference type="PROSITE" id="PS50943">
    <property type="entry name" value="HTH_CROC1"/>
    <property type="match status" value="1"/>
</dbReference>
<dbReference type="SUPFAM" id="SSF47413">
    <property type="entry name" value="lambda repressor-like DNA-binding domains"/>
    <property type="match status" value="1"/>
</dbReference>
<dbReference type="EMBL" id="JAPDPI010000106">
    <property type="protein sequence ID" value="MCW3808121.1"/>
    <property type="molecule type" value="Genomic_DNA"/>
</dbReference>
<feature type="transmembrane region" description="Helical" evidence="1">
    <location>
        <begin position="103"/>
        <end position="123"/>
    </location>
</feature>
<dbReference type="SMART" id="SM00530">
    <property type="entry name" value="HTH_XRE"/>
    <property type="match status" value="1"/>
</dbReference>
<dbReference type="AlphaFoldDB" id="A0AAE3MHZ1"/>
<sequence>MESVDFGKKLIEIRKHKGLTQGEVAEICNVTIRTIQRIESGIVKPRASTIKIISQTLGFDFFETSDTGNDGRNENQTSKLKDHTFLWYIKDLFNLKTNAMRKISILSVSTCLIIFMFVSIFNANAQTDNLKRQKSLTIERNEDTTVKRVEAAFTHNLTLDSLVQIKRDLHKIGITIHYKKIEFDIHNLLLNLDCQVICNDGFSGSFGTGDLSTRDRNKRIGFYRDYTPDCKSPFSTGLVDK</sequence>